<dbReference type="Gene3D" id="3.10.310.70">
    <property type="match status" value="1"/>
</dbReference>
<accession>A0A2T1A0S4</accession>
<dbReference type="GO" id="GO:0016810">
    <property type="term" value="F:hydrolase activity, acting on carbon-nitrogen (but not peptide) bonds"/>
    <property type="evidence" value="ECO:0007669"/>
    <property type="project" value="InterPro"/>
</dbReference>
<dbReference type="CDD" id="cd01300">
    <property type="entry name" value="YtcJ_like"/>
    <property type="match status" value="1"/>
</dbReference>
<dbReference type="AlphaFoldDB" id="A0A2T1A0S4"/>
<dbReference type="PANTHER" id="PTHR22642">
    <property type="entry name" value="IMIDAZOLONEPROPIONASE"/>
    <property type="match status" value="1"/>
</dbReference>
<comment type="caution">
    <text evidence="3">The sequence shown here is derived from an EMBL/GenBank/DDBJ whole genome shotgun (WGS) entry which is preliminary data.</text>
</comment>
<dbReference type="Gene3D" id="2.30.40.10">
    <property type="entry name" value="Urease, subunit C, domain 1"/>
    <property type="match status" value="1"/>
</dbReference>
<dbReference type="InterPro" id="IPR033932">
    <property type="entry name" value="YtcJ-like"/>
</dbReference>
<protein>
    <recommendedName>
        <fullName evidence="2">Amidohydrolase 3 domain-containing protein</fullName>
    </recommendedName>
</protein>
<feature type="region of interest" description="Disordered" evidence="1">
    <location>
        <begin position="1"/>
        <end position="27"/>
    </location>
</feature>
<dbReference type="Proteomes" id="UP000237752">
    <property type="component" value="Unassembled WGS sequence"/>
</dbReference>
<evidence type="ECO:0000313" key="4">
    <source>
        <dbReference type="Proteomes" id="UP000237752"/>
    </source>
</evidence>
<evidence type="ECO:0000256" key="1">
    <source>
        <dbReference type="SAM" id="MobiDB-lite"/>
    </source>
</evidence>
<evidence type="ECO:0000313" key="3">
    <source>
        <dbReference type="EMBL" id="PRZ42134.1"/>
    </source>
</evidence>
<name>A0A2T1A0S4_9ACTN</name>
<dbReference type="InterPro" id="IPR011059">
    <property type="entry name" value="Metal-dep_hydrolase_composite"/>
</dbReference>
<dbReference type="Pfam" id="PF07969">
    <property type="entry name" value="Amidohydro_3"/>
    <property type="match status" value="1"/>
</dbReference>
<gene>
    <name evidence="3" type="ORF">CLV47_1064</name>
</gene>
<feature type="domain" description="Amidohydrolase 3" evidence="2">
    <location>
        <begin position="56"/>
        <end position="517"/>
    </location>
</feature>
<dbReference type="InterPro" id="IPR013108">
    <property type="entry name" value="Amidohydro_3"/>
</dbReference>
<dbReference type="SUPFAM" id="SSF51338">
    <property type="entry name" value="Composite domain of metallo-dependent hydrolases"/>
    <property type="match status" value="1"/>
</dbReference>
<evidence type="ECO:0000259" key="2">
    <source>
        <dbReference type="Pfam" id="PF07969"/>
    </source>
</evidence>
<organism evidence="3 4">
    <name type="scientific">Antricoccus suffuscus</name>
    <dbReference type="NCBI Taxonomy" id="1629062"/>
    <lineage>
        <taxon>Bacteria</taxon>
        <taxon>Bacillati</taxon>
        <taxon>Actinomycetota</taxon>
        <taxon>Actinomycetes</taxon>
        <taxon>Geodermatophilales</taxon>
        <taxon>Antricoccaceae</taxon>
        <taxon>Antricoccus</taxon>
    </lineage>
</organism>
<dbReference type="PANTHER" id="PTHR22642:SF2">
    <property type="entry name" value="PROTEIN LONG AFTER FAR-RED 3"/>
    <property type="match status" value="1"/>
</dbReference>
<sequence>MRHHREMPAHSPSILFHNGRIDEPSTTTPSTALLIEGDSIGWVGSEDDAPRHVADRVVDLGGRLVTPAFVDSHVHATGTGQSILGLDLTAARSKAEALHMVATYCESADTDSVLTGQGWDETQWPENEPPTLAELDAACGDRQIYLTRIDAHSGLVSSRLRDRVAGVHGALGAPEEAGSAHLRLAAYTLVHQYAGEQLTSTQRTAAQRATLDRCAQLGIGLIVEMAGPTISGEADMEALLRLADSPDTIDAAAYWGELGRTDIVTELGLAGAGGDLFCDGAIGSHTAALSTPYADDAGTGHLWLSKEQVASHVRACTLAGIQAGFHAIGDVAVGAVIDGISEVANELGEAAVRGLSHRIEHCEMVTGAQITTMSRLGLVASMQPMFDRAWGGDDSMYRQRLGERSALLNPIATLRAAGVPLAFGSDAPVTPLDPWASVQAAVFHRTHDQRISARAAFSAMTRGGWRALRRDGGAGTLRTGAPAYVAVWDTEGIVLPTAEGFAAPTCAATIAGGRVVHNTGLIPN</sequence>
<reference evidence="3 4" key="1">
    <citation type="submission" date="2018-03" db="EMBL/GenBank/DDBJ databases">
        <title>Genomic Encyclopedia of Archaeal and Bacterial Type Strains, Phase II (KMG-II): from individual species to whole genera.</title>
        <authorList>
            <person name="Goeker M."/>
        </authorList>
    </citation>
    <scope>NUCLEOTIDE SEQUENCE [LARGE SCALE GENOMIC DNA]</scope>
    <source>
        <strain evidence="3 4">DSM 100065</strain>
    </source>
</reference>
<dbReference type="InterPro" id="IPR032466">
    <property type="entry name" value="Metal_Hydrolase"/>
</dbReference>
<dbReference type="EMBL" id="PVUE01000006">
    <property type="protein sequence ID" value="PRZ42134.1"/>
    <property type="molecule type" value="Genomic_DNA"/>
</dbReference>
<dbReference type="Gene3D" id="3.20.20.140">
    <property type="entry name" value="Metal-dependent hydrolases"/>
    <property type="match status" value="1"/>
</dbReference>
<keyword evidence="4" id="KW-1185">Reference proteome</keyword>
<dbReference type="SUPFAM" id="SSF51556">
    <property type="entry name" value="Metallo-dependent hydrolases"/>
    <property type="match status" value="1"/>
</dbReference>
<proteinExistence type="predicted"/>